<evidence type="ECO:0000313" key="1">
    <source>
        <dbReference type="EMBL" id="MFI2478813.1"/>
    </source>
</evidence>
<sequence length="74" mass="8326">SDTPLARVGLANDSDTRSARRRVANVLRCLHNNVPYLFLRPRSEPGKNVAALLAWRLKMTDQHCTGPGPMSWLR</sequence>
<protein>
    <submittedName>
        <fullName evidence="1">Uncharacterized protein</fullName>
    </submittedName>
</protein>
<dbReference type="Proteomes" id="UP001611415">
    <property type="component" value="Unassembled WGS sequence"/>
</dbReference>
<evidence type="ECO:0000313" key="2">
    <source>
        <dbReference type="Proteomes" id="UP001611415"/>
    </source>
</evidence>
<proteinExistence type="predicted"/>
<gene>
    <name evidence="1" type="ORF">ACH49W_36245</name>
</gene>
<name>A0ABW7XD00_9NOCA</name>
<keyword evidence="2" id="KW-1185">Reference proteome</keyword>
<accession>A0ABW7XD00</accession>
<dbReference type="EMBL" id="JBIRYO010000062">
    <property type="protein sequence ID" value="MFI2478813.1"/>
    <property type="molecule type" value="Genomic_DNA"/>
</dbReference>
<organism evidence="1 2">
    <name type="scientific">Nocardia xishanensis</name>
    <dbReference type="NCBI Taxonomy" id="238964"/>
    <lineage>
        <taxon>Bacteria</taxon>
        <taxon>Bacillati</taxon>
        <taxon>Actinomycetota</taxon>
        <taxon>Actinomycetes</taxon>
        <taxon>Mycobacteriales</taxon>
        <taxon>Nocardiaceae</taxon>
        <taxon>Nocardia</taxon>
    </lineage>
</organism>
<feature type="non-terminal residue" evidence="1">
    <location>
        <position position="1"/>
    </location>
</feature>
<dbReference type="RefSeq" id="WP_397096494.1">
    <property type="nucleotide sequence ID" value="NZ_JBIRYO010000062.1"/>
</dbReference>
<comment type="caution">
    <text evidence="1">The sequence shown here is derived from an EMBL/GenBank/DDBJ whole genome shotgun (WGS) entry which is preliminary data.</text>
</comment>
<reference evidence="1 2" key="1">
    <citation type="submission" date="2024-10" db="EMBL/GenBank/DDBJ databases">
        <title>The Natural Products Discovery Center: Release of the First 8490 Sequenced Strains for Exploring Actinobacteria Biosynthetic Diversity.</title>
        <authorList>
            <person name="Kalkreuter E."/>
            <person name="Kautsar S.A."/>
            <person name="Yang D."/>
            <person name="Bader C.D."/>
            <person name="Teijaro C.N."/>
            <person name="Fluegel L."/>
            <person name="Davis C.M."/>
            <person name="Simpson J.R."/>
            <person name="Lauterbach L."/>
            <person name="Steele A.D."/>
            <person name="Gui C."/>
            <person name="Meng S."/>
            <person name="Li G."/>
            <person name="Viehrig K."/>
            <person name="Ye F."/>
            <person name="Su P."/>
            <person name="Kiefer A.F."/>
            <person name="Nichols A."/>
            <person name="Cepeda A.J."/>
            <person name="Yan W."/>
            <person name="Fan B."/>
            <person name="Jiang Y."/>
            <person name="Adhikari A."/>
            <person name="Zheng C.-J."/>
            <person name="Schuster L."/>
            <person name="Cowan T.M."/>
            <person name="Smanski M.J."/>
            <person name="Chevrette M.G."/>
            <person name="De Carvalho L.P.S."/>
            <person name="Shen B."/>
        </authorList>
    </citation>
    <scope>NUCLEOTIDE SEQUENCE [LARGE SCALE GENOMIC DNA]</scope>
    <source>
        <strain evidence="1 2">NPDC019275</strain>
    </source>
</reference>